<comment type="function">
    <text evidence="3">Responsible for synthesis of pseudouridine from uracil.</text>
</comment>
<dbReference type="RefSeq" id="WP_099107274.1">
    <property type="nucleotide sequence ID" value="NZ_JAATJF010000005.1"/>
</dbReference>
<dbReference type="Pfam" id="PF00849">
    <property type="entry name" value="PseudoU_synth_2"/>
    <property type="match status" value="1"/>
</dbReference>
<reference evidence="5 6" key="1">
    <citation type="submission" date="2017-10" db="EMBL/GenBank/DDBJ databases">
        <title>The draft genome sequence of Lewinella marina KCTC 32374.</title>
        <authorList>
            <person name="Wang K."/>
        </authorList>
    </citation>
    <scope>NUCLEOTIDE SEQUENCE [LARGE SCALE GENOMIC DNA]</scope>
    <source>
        <strain evidence="5 6">MKG-38</strain>
    </source>
</reference>
<dbReference type="GO" id="GO:0003723">
    <property type="term" value="F:RNA binding"/>
    <property type="evidence" value="ECO:0007669"/>
    <property type="project" value="InterPro"/>
</dbReference>
<comment type="similarity">
    <text evidence="1 3">Belongs to the pseudouridine synthase RluA family.</text>
</comment>
<dbReference type="GO" id="GO:0009982">
    <property type="term" value="F:pseudouridine synthase activity"/>
    <property type="evidence" value="ECO:0007669"/>
    <property type="project" value="InterPro"/>
</dbReference>
<evidence type="ECO:0000313" key="5">
    <source>
        <dbReference type="EMBL" id="PHK97620.1"/>
    </source>
</evidence>
<dbReference type="PROSITE" id="PS01129">
    <property type="entry name" value="PSI_RLU"/>
    <property type="match status" value="1"/>
</dbReference>
<organism evidence="5 6">
    <name type="scientific">Neolewinella marina</name>
    <dbReference type="NCBI Taxonomy" id="438751"/>
    <lineage>
        <taxon>Bacteria</taxon>
        <taxon>Pseudomonadati</taxon>
        <taxon>Bacteroidota</taxon>
        <taxon>Saprospiria</taxon>
        <taxon>Saprospirales</taxon>
        <taxon>Lewinellaceae</taxon>
        <taxon>Neolewinella</taxon>
    </lineage>
</organism>
<dbReference type="InterPro" id="IPR050188">
    <property type="entry name" value="RluA_PseudoU_synthase"/>
</dbReference>
<dbReference type="OrthoDB" id="9807829at2"/>
<name>A0A2G0CCF4_9BACT</name>
<comment type="caution">
    <text evidence="5">The sequence shown here is derived from an EMBL/GenBank/DDBJ whole genome shotgun (WGS) entry which is preliminary data.</text>
</comment>
<dbReference type="NCBIfam" id="TIGR00005">
    <property type="entry name" value="rluA_subfam"/>
    <property type="match status" value="1"/>
</dbReference>
<dbReference type="InterPro" id="IPR020103">
    <property type="entry name" value="PsdUridine_synth_cat_dom_sf"/>
</dbReference>
<evidence type="ECO:0000259" key="4">
    <source>
        <dbReference type="Pfam" id="PF00849"/>
    </source>
</evidence>
<dbReference type="InterPro" id="IPR006145">
    <property type="entry name" value="PsdUridine_synth_RsuA/RluA"/>
</dbReference>
<evidence type="ECO:0000313" key="6">
    <source>
        <dbReference type="Proteomes" id="UP000226437"/>
    </source>
</evidence>
<evidence type="ECO:0000256" key="3">
    <source>
        <dbReference type="RuleBase" id="RU362028"/>
    </source>
</evidence>
<dbReference type="InterPro" id="IPR006224">
    <property type="entry name" value="PsdUridine_synth_RluA-like_CS"/>
</dbReference>
<dbReference type="PANTHER" id="PTHR21600">
    <property type="entry name" value="MITOCHONDRIAL RNA PSEUDOURIDINE SYNTHASE"/>
    <property type="match status" value="1"/>
</dbReference>
<comment type="catalytic activity">
    <reaction evidence="3">
        <text>a uridine in RNA = a pseudouridine in RNA</text>
        <dbReference type="Rhea" id="RHEA:48348"/>
        <dbReference type="Rhea" id="RHEA-COMP:12068"/>
        <dbReference type="Rhea" id="RHEA-COMP:12069"/>
        <dbReference type="ChEBI" id="CHEBI:65314"/>
        <dbReference type="ChEBI" id="CHEBI:65315"/>
    </reaction>
</comment>
<dbReference type="Proteomes" id="UP000226437">
    <property type="component" value="Unassembled WGS sequence"/>
</dbReference>
<feature type="domain" description="Pseudouridine synthase RsuA/RluA-like" evidence="4">
    <location>
        <begin position="11"/>
        <end position="157"/>
    </location>
</feature>
<evidence type="ECO:0000256" key="1">
    <source>
        <dbReference type="ARBA" id="ARBA00010876"/>
    </source>
</evidence>
<dbReference type="AlphaFoldDB" id="A0A2G0CCF4"/>
<gene>
    <name evidence="5" type="ORF">CGL56_14385</name>
</gene>
<sequence length="239" mass="27353">MKLDILHEDEHLLVVNKPADVLTVPDRHDPDLPNLKQLLSDRYGSVIPVHRLDRPTTGALVFARTPEAHRGLSMQFEAREVEKVYLALVDGVPEPEEGEIDEPIAPHPSKVGRMMVTNRNGKFARTDYKVMEVLGKFSLVGVQIFTGRTHQIRVHLAYLGHPLIVDPFYGKRTEFLLSEIKGKRYNKGKHEVERPLLDRVPLHASRLGFTHPATEEWMHFEVELPKDMRAMLNQLRKLG</sequence>
<feature type="active site" evidence="2">
    <location>
        <position position="53"/>
    </location>
</feature>
<dbReference type="EC" id="5.4.99.-" evidence="3"/>
<dbReference type="Gene3D" id="3.30.2350.10">
    <property type="entry name" value="Pseudouridine synthase"/>
    <property type="match status" value="1"/>
</dbReference>
<dbReference type="GO" id="GO:0140098">
    <property type="term" value="F:catalytic activity, acting on RNA"/>
    <property type="evidence" value="ECO:0007669"/>
    <property type="project" value="UniProtKB-ARBA"/>
</dbReference>
<dbReference type="InterPro" id="IPR006225">
    <property type="entry name" value="PsdUridine_synth_RluC/D"/>
</dbReference>
<protein>
    <recommendedName>
        <fullName evidence="3">Pseudouridine synthase</fullName>
        <ecNumber evidence="3">5.4.99.-</ecNumber>
    </recommendedName>
</protein>
<dbReference type="EMBL" id="PDLO01000007">
    <property type="protein sequence ID" value="PHK97620.1"/>
    <property type="molecule type" value="Genomic_DNA"/>
</dbReference>
<proteinExistence type="inferred from homology"/>
<dbReference type="SUPFAM" id="SSF55120">
    <property type="entry name" value="Pseudouridine synthase"/>
    <property type="match status" value="1"/>
</dbReference>
<keyword evidence="3" id="KW-0413">Isomerase</keyword>
<dbReference type="PANTHER" id="PTHR21600:SF87">
    <property type="entry name" value="RNA PSEUDOURIDYLATE SYNTHASE DOMAIN-CONTAINING PROTEIN 1"/>
    <property type="match status" value="1"/>
</dbReference>
<dbReference type="GO" id="GO:0000455">
    <property type="term" value="P:enzyme-directed rRNA pseudouridine synthesis"/>
    <property type="evidence" value="ECO:0007669"/>
    <property type="project" value="TreeGrafter"/>
</dbReference>
<keyword evidence="6" id="KW-1185">Reference proteome</keyword>
<evidence type="ECO:0000256" key="2">
    <source>
        <dbReference type="PIRSR" id="PIRSR606225-1"/>
    </source>
</evidence>
<dbReference type="CDD" id="cd02869">
    <property type="entry name" value="PseudoU_synth_RluA_like"/>
    <property type="match status" value="1"/>
</dbReference>
<accession>A0A2G0CCF4</accession>